<feature type="transmembrane region" description="Helical" evidence="7">
    <location>
        <begin position="475"/>
        <end position="494"/>
    </location>
</feature>
<dbReference type="PANTHER" id="PTHR43791">
    <property type="entry name" value="PERMEASE-RELATED"/>
    <property type="match status" value="1"/>
</dbReference>
<dbReference type="AlphaFoldDB" id="A0A5N6L5A7"/>
<dbReference type="OrthoDB" id="196786at2759"/>
<keyword evidence="2" id="KW-0813">Transport</keyword>
<dbReference type="Gene3D" id="1.20.1250.20">
    <property type="entry name" value="MFS general substrate transporter like domains"/>
    <property type="match status" value="2"/>
</dbReference>
<feature type="transmembrane region" description="Helical" evidence="7">
    <location>
        <begin position="442"/>
        <end position="463"/>
    </location>
</feature>
<organism evidence="8 9">
    <name type="scientific">Carpinus fangiana</name>
    <dbReference type="NCBI Taxonomy" id="176857"/>
    <lineage>
        <taxon>Eukaryota</taxon>
        <taxon>Viridiplantae</taxon>
        <taxon>Streptophyta</taxon>
        <taxon>Embryophyta</taxon>
        <taxon>Tracheophyta</taxon>
        <taxon>Spermatophyta</taxon>
        <taxon>Magnoliopsida</taxon>
        <taxon>eudicotyledons</taxon>
        <taxon>Gunneridae</taxon>
        <taxon>Pentapetalae</taxon>
        <taxon>rosids</taxon>
        <taxon>fabids</taxon>
        <taxon>Fagales</taxon>
        <taxon>Betulaceae</taxon>
        <taxon>Carpinus</taxon>
    </lineage>
</organism>
<gene>
    <name evidence="8" type="ORF">FH972_026886</name>
</gene>
<evidence type="ECO:0000256" key="4">
    <source>
        <dbReference type="ARBA" id="ARBA00022989"/>
    </source>
</evidence>
<feature type="region of interest" description="Disordered" evidence="6">
    <location>
        <begin position="1"/>
        <end position="49"/>
    </location>
</feature>
<keyword evidence="9" id="KW-1185">Reference proteome</keyword>
<accession>A0A5N6L5A7</accession>
<evidence type="ECO:0000256" key="3">
    <source>
        <dbReference type="ARBA" id="ARBA00022692"/>
    </source>
</evidence>
<keyword evidence="5 7" id="KW-0472">Membrane</keyword>
<feature type="transmembrane region" description="Helical" evidence="7">
    <location>
        <begin position="506"/>
        <end position="527"/>
    </location>
</feature>
<dbReference type="SUPFAM" id="SSF103473">
    <property type="entry name" value="MFS general substrate transporter"/>
    <property type="match status" value="1"/>
</dbReference>
<feature type="transmembrane region" description="Helical" evidence="7">
    <location>
        <begin position="349"/>
        <end position="374"/>
    </location>
</feature>
<feature type="transmembrane region" description="Helical" evidence="7">
    <location>
        <begin position="417"/>
        <end position="436"/>
    </location>
</feature>
<feature type="transmembrane region" description="Helical" evidence="7">
    <location>
        <begin position="239"/>
        <end position="260"/>
    </location>
</feature>
<keyword evidence="3 7" id="KW-0812">Transmembrane</keyword>
<reference evidence="8 9" key="1">
    <citation type="submission" date="2019-06" db="EMBL/GenBank/DDBJ databases">
        <title>A chromosomal-level reference genome of Carpinus fangiana (Coryloideae, Betulaceae).</title>
        <authorList>
            <person name="Yang X."/>
            <person name="Wang Z."/>
            <person name="Zhang L."/>
            <person name="Hao G."/>
            <person name="Liu J."/>
            <person name="Yang Y."/>
        </authorList>
    </citation>
    <scope>NUCLEOTIDE SEQUENCE [LARGE SCALE GENOMIC DNA]</scope>
    <source>
        <strain evidence="8">Cfa_2016G</strain>
        <tissue evidence="8">Leaf</tissue>
    </source>
</reference>
<comment type="caution">
    <text evidence="8">The sequence shown here is derived from an EMBL/GenBank/DDBJ whole genome shotgun (WGS) entry which is preliminary data.</text>
</comment>
<evidence type="ECO:0000256" key="6">
    <source>
        <dbReference type="SAM" id="MobiDB-lite"/>
    </source>
</evidence>
<evidence type="ECO:0000256" key="1">
    <source>
        <dbReference type="ARBA" id="ARBA00004141"/>
    </source>
</evidence>
<evidence type="ECO:0008006" key="10">
    <source>
        <dbReference type="Google" id="ProtNLM"/>
    </source>
</evidence>
<feature type="compositionally biased region" description="Basic and acidic residues" evidence="6">
    <location>
        <begin position="29"/>
        <end position="40"/>
    </location>
</feature>
<feature type="transmembrane region" description="Helical" evidence="7">
    <location>
        <begin position="169"/>
        <end position="188"/>
    </location>
</feature>
<dbReference type="Pfam" id="PF07690">
    <property type="entry name" value="MFS_1"/>
    <property type="match status" value="1"/>
</dbReference>
<protein>
    <recommendedName>
        <fullName evidence="10">Major facilitator superfamily (MFS) profile domain-containing protein</fullName>
    </recommendedName>
</protein>
<dbReference type="GO" id="GO:0022857">
    <property type="term" value="F:transmembrane transporter activity"/>
    <property type="evidence" value="ECO:0007669"/>
    <property type="project" value="InterPro"/>
</dbReference>
<dbReference type="GO" id="GO:0016020">
    <property type="term" value="C:membrane"/>
    <property type="evidence" value="ECO:0007669"/>
    <property type="project" value="UniProtKB-SubCell"/>
</dbReference>
<feature type="transmembrane region" description="Helical" evidence="7">
    <location>
        <begin position="386"/>
        <end position="405"/>
    </location>
</feature>
<proteinExistence type="predicted"/>
<feature type="transmembrane region" description="Helical" evidence="7">
    <location>
        <begin position="110"/>
        <end position="130"/>
    </location>
</feature>
<evidence type="ECO:0000256" key="5">
    <source>
        <dbReference type="ARBA" id="ARBA00023136"/>
    </source>
</evidence>
<dbReference type="InterPro" id="IPR011701">
    <property type="entry name" value="MFS"/>
</dbReference>
<name>A0A5N6L5A7_9ROSI</name>
<dbReference type="Proteomes" id="UP000327013">
    <property type="component" value="Unassembled WGS sequence"/>
</dbReference>
<dbReference type="EMBL" id="VIBQ01000136">
    <property type="protein sequence ID" value="KAB8976008.1"/>
    <property type="molecule type" value="Genomic_DNA"/>
</dbReference>
<evidence type="ECO:0000256" key="7">
    <source>
        <dbReference type="SAM" id="Phobius"/>
    </source>
</evidence>
<evidence type="ECO:0000313" key="8">
    <source>
        <dbReference type="EMBL" id="KAB8976008.1"/>
    </source>
</evidence>
<evidence type="ECO:0000313" key="9">
    <source>
        <dbReference type="Proteomes" id="UP000327013"/>
    </source>
</evidence>
<comment type="subcellular location">
    <subcellularLocation>
        <location evidence="1">Membrane</location>
        <topology evidence="1">Multi-pass membrane protein</topology>
    </subcellularLocation>
</comment>
<evidence type="ECO:0000256" key="2">
    <source>
        <dbReference type="ARBA" id="ARBA00022448"/>
    </source>
</evidence>
<feature type="transmembrane region" description="Helical" evidence="7">
    <location>
        <begin position="200"/>
        <end position="219"/>
    </location>
</feature>
<dbReference type="InterPro" id="IPR036259">
    <property type="entry name" value="MFS_trans_sf"/>
</dbReference>
<keyword evidence="4 7" id="KW-1133">Transmembrane helix</keyword>
<dbReference type="PANTHER" id="PTHR43791:SF21">
    <property type="entry name" value="MAJOR FACILITATOR SUPERFAMILY (MFS) PROFILE DOMAIN-CONTAINING PROTEIN"/>
    <property type="match status" value="1"/>
</dbReference>
<sequence length="579" mass="63633">MAQDEHELTYLDAGQQSSSHQAEDSDVGDMSHEHDDHVDQSDADEDERNEVPHAIQSPVENAVVSKLDHVLLPFLAVFFLVNSLDKSNIGNSETAHFTRDAGLRPEDLNISIALFFGFFVALQPIGAILGRKFGMVRWVPSTMIAWGLCTALNASVSAAWQLYILRMLIGALEAGFYPTTVSYLSLFYTRYEFAKRLGIFYGQSAVAGALGGILSYFIFSAVPPDPHEGDAPYIWKPWQVLFLVEGSLTVMIACAGFVWLPHGPGTAWFLSPKERVAAKSRILLDRHLLERQGADPSADNTRYNVEENQVQETANLLSTTTISSSYASMQSDVGITTSDILSALLDSKVWILLCLNILSAIPASAFSLFLPLVVAGFGFPPNTANLFVAPPFVLGACTLAFFVWWSDKRQERLLPILWGLGILLIGLTGAVFIPHAFVLARYGALCVLMGGSYVASPLTIAWLAGNIHHPGKRAVVLGINGWGNLAGVFSSLLFAPKWGPDYATPFFVTFALVSISFMGFGVFRWVLIQENQSKQINKTQDRDISVKWRILSGIENKWPHLGVDAEDIMSQEAQHVYTL</sequence>